<accession>A0ACC3CXZ4</accession>
<evidence type="ECO:0000313" key="2">
    <source>
        <dbReference type="Proteomes" id="UP001186974"/>
    </source>
</evidence>
<name>A0ACC3CXZ4_9PEZI</name>
<organism evidence="1 2">
    <name type="scientific">Coniosporium uncinatum</name>
    <dbReference type="NCBI Taxonomy" id="93489"/>
    <lineage>
        <taxon>Eukaryota</taxon>
        <taxon>Fungi</taxon>
        <taxon>Dikarya</taxon>
        <taxon>Ascomycota</taxon>
        <taxon>Pezizomycotina</taxon>
        <taxon>Dothideomycetes</taxon>
        <taxon>Dothideomycetes incertae sedis</taxon>
        <taxon>Coniosporium</taxon>
    </lineage>
</organism>
<protein>
    <submittedName>
        <fullName evidence="1">Uncharacterized protein</fullName>
    </submittedName>
</protein>
<comment type="caution">
    <text evidence="1">The sequence shown here is derived from an EMBL/GenBank/DDBJ whole genome shotgun (WGS) entry which is preliminary data.</text>
</comment>
<sequence length="568" mass="63356">TKTEAKDAKELKFWHATLKEIQAEQSLELRYQGLVRHLNSLSDSKGAVAAEAQLYILDALLRIWIRSIPNSNLGVAALIWDRVRGLSGISDSLTKTISKRIQATIQVLGMPALPFTEPSADRPLPVPFILDQLKPAQLKDLSLPKEESPKEFQLLHCGPYMDRSMDSAPDARVPFNPDGWQRKVLDEIDANKSLLVVAPTSAGKTFISFYAMRRILEADDDGVLVYVAPTKALVNQIAAEIQARYSKSFKHAGKSVWGIHTRDYRINNPTGCQVLVTVPHILQIMLLAPSNAEKKNSWSNRVKRIIFDEVHCIGQAEDGIIWEQLLLFAPCPIIALSATVGNPEEFNDWLASTQKASNREMVMIKHPHRYSDLRKYVYSPPKTFTFDGLPDRPAVSAPGLDGVASLADFHPVASLINKSRGMPDDLSLEARDCLLLWRSMTKHQKSGFELDARLHPSKALGNDIIRKPDVIKWEGQLKAVLRAWMSKADSPFETVREELSLPLRSISRQPYQRSSALSTQAEKKGDDANEVDPNDLSSTTLPLLCDLEAKGALPAILFNYDRTACEKL</sequence>
<dbReference type="Proteomes" id="UP001186974">
    <property type="component" value="Unassembled WGS sequence"/>
</dbReference>
<reference evidence="1" key="1">
    <citation type="submission" date="2024-09" db="EMBL/GenBank/DDBJ databases">
        <title>Black Yeasts Isolated from many extreme environments.</title>
        <authorList>
            <person name="Coleine C."/>
            <person name="Stajich J.E."/>
            <person name="Selbmann L."/>
        </authorList>
    </citation>
    <scope>NUCLEOTIDE SEQUENCE</scope>
    <source>
        <strain evidence="1">CCFEE 5737</strain>
    </source>
</reference>
<dbReference type="EMBL" id="JAWDJW010009857">
    <property type="protein sequence ID" value="KAK3054508.1"/>
    <property type="molecule type" value="Genomic_DNA"/>
</dbReference>
<feature type="non-terminal residue" evidence="1">
    <location>
        <position position="1"/>
    </location>
</feature>
<keyword evidence="2" id="KW-1185">Reference proteome</keyword>
<feature type="non-terminal residue" evidence="1">
    <location>
        <position position="568"/>
    </location>
</feature>
<evidence type="ECO:0000313" key="1">
    <source>
        <dbReference type="EMBL" id="KAK3054508.1"/>
    </source>
</evidence>
<proteinExistence type="predicted"/>
<gene>
    <name evidence="1" type="ORF">LTS18_011972</name>
</gene>